<dbReference type="Proteomes" id="UP000240299">
    <property type="component" value="Segment"/>
</dbReference>
<dbReference type="InterPro" id="IPR056207">
    <property type="entry name" value="TMP_PB2_N"/>
</dbReference>
<keyword evidence="1" id="KW-0175">Coiled coil</keyword>
<accession>A0A2P0QDT5</accession>
<dbReference type="Pfam" id="PF24164">
    <property type="entry name" value="TMP_N"/>
    <property type="match status" value="1"/>
</dbReference>
<feature type="domain" description="Tape measure protein PB2 N-terminal" evidence="3">
    <location>
        <begin position="1"/>
        <end position="81"/>
    </location>
</feature>
<feature type="compositionally biased region" description="Polar residues" evidence="2">
    <location>
        <begin position="148"/>
        <end position="165"/>
    </location>
</feature>
<evidence type="ECO:0000259" key="3">
    <source>
        <dbReference type="Pfam" id="PF24164"/>
    </source>
</evidence>
<name>A0A2P0QDT5_9CAUD</name>
<evidence type="ECO:0000259" key="4">
    <source>
        <dbReference type="Pfam" id="PF24165"/>
    </source>
</evidence>
<dbReference type="EMBL" id="KY787212">
    <property type="protein sequence ID" value="ARM69817.1"/>
    <property type="molecule type" value="Genomic_DNA"/>
</dbReference>
<evidence type="ECO:0000313" key="6">
    <source>
        <dbReference type="Proteomes" id="UP000240299"/>
    </source>
</evidence>
<feature type="coiled-coil region" evidence="1">
    <location>
        <begin position="709"/>
        <end position="754"/>
    </location>
</feature>
<sequence length="1236" mass="133006">MTDKLIRELLIDVKQKGATRTAKSIENVSDALENAAAASELTNEQLGKMPKTLYSIERAADRAAKSLTKMQASRGMAGITKSIEGIGDKLDDLALAMIEVSEKLESGFTHVGKSVKAMGNDVAAATEKVQDRLYDTNRALGNTARGFNDTTTSAGRASRAIGNTSGSARGATRDFAAMAKVGGSLPLMYAAIASNVFVLQSAFEQLKMGDQLNRLEKFGTIVGTQTGTPVQTLARSLQEAAGYAISFEEAMRQASSASAYGFDAEQLNKFGLVARRAAAVLGVDMTDALNRVIKGVSKQEIELLDELGVTIRLNDAYADYVKQLNAANTGITYNVNSLSTFQKQQAYANAVIAESTKRFGYLDDVLRATPWEQFAANADAALRKVQQAAAKYLGPVIDSINAVFYTSQASISASAARAQEETNRQIDPANVGAVALSLSASEEGYNKALDMYKESLEKRNKLKADLDKRMQQADASTAGAIRLVAQGAPVGLAAGGFEVGGVRIGSSEENQKFIADTAALALQVERLDKEVEDSTGNLNAWKSAYQAAGAAAAKSNTAFQKQINLQKDANDPDAVYDFNSATLKGLTEQQKAYDQAKKTASDLANDIQNIAQNTNTAAKTSASLSDTIKTIESLSAGTGKNADEYVKSLNLGYNTLSEMKTASQALAGYVKLTGNETKNQLEVQQKIAEVYNQTKDKEKAQEAGRRLEIQQLEEQEAALKRVLETNKGNKAIENEIAKVQLERIKITNQDMEAQKKVKDYTDKILGVDREIALLNNRTMTDTQYRLAQLNLELTIEKEKYVWYSKQIDKQKEAEQSRRAQAQIEREIWKARLDNISRVAAKRQEAFENTLTGMYPLAGEMQKMEMQLEFYKQMKEFTKGNADEQMRWNSEISKTQAQMSALAAQRNAQMQQQVGSSVGATYTPTTGLSGDDKAFADMQNRMASYDQAISKLSELNSEATAVAQSMGNLTNAMIQFSQGSLDTTSLVAAGMQTVSSMIQYSVGQQVSAIDAAIAAEQKRDGKSEQSKAKIKKLEAEKLKIQQDAAKKQIIIQTAVAVMQAATAVPYPFSIPLMVAAGLAGAMALAQASSASGMSSIGDSGAETAGYLTLGERQKNVDVSMSANAGELSYIRGDQGIGNANSFVPRAEGGNMYPGVSYQMGEHGTEVITPMVPMKATPTDELKGSSKGTSGRPIVLNISTMDAASFRDFASSNSAAFRDAVEQALNENGTTLKSLGNS</sequence>
<protein>
    <submittedName>
        <fullName evidence="5">Pore-forming tail tip protein</fullName>
    </submittedName>
</protein>
<proteinExistence type="predicted"/>
<evidence type="ECO:0000313" key="5">
    <source>
        <dbReference type="EMBL" id="ARM69817.1"/>
    </source>
</evidence>
<dbReference type="Pfam" id="PF24165">
    <property type="entry name" value="TMP_C"/>
    <property type="match status" value="1"/>
</dbReference>
<gene>
    <name evidence="5" type="ORF">BSP22A_0154</name>
</gene>
<evidence type="ECO:0000256" key="2">
    <source>
        <dbReference type="SAM" id="MobiDB-lite"/>
    </source>
</evidence>
<feature type="domain" description="Tape measure protein PB2 C-terminal" evidence="4">
    <location>
        <begin position="1199"/>
        <end position="1234"/>
    </location>
</feature>
<feature type="coiled-coil region" evidence="1">
    <location>
        <begin position="586"/>
        <end position="613"/>
    </location>
</feature>
<feature type="region of interest" description="Disordered" evidence="2">
    <location>
        <begin position="145"/>
        <end position="165"/>
    </location>
</feature>
<organism evidence="5 6">
    <name type="scientific">Salmonella phage BSP22A</name>
    <dbReference type="NCBI Taxonomy" id="1960312"/>
    <lineage>
        <taxon>Viruses</taxon>
        <taxon>Duplodnaviria</taxon>
        <taxon>Heunggongvirae</taxon>
        <taxon>Uroviricota</taxon>
        <taxon>Caudoviricetes</taxon>
        <taxon>Demerecviridae</taxon>
        <taxon>Markadamsvirinae</taxon>
        <taxon>Epseptimavirus</taxon>
        <taxon>Epseptimavirus ev129</taxon>
    </lineage>
</organism>
<evidence type="ECO:0000256" key="1">
    <source>
        <dbReference type="SAM" id="Coils"/>
    </source>
</evidence>
<dbReference type="InterPro" id="IPR056208">
    <property type="entry name" value="TMP_PB2_C"/>
</dbReference>
<reference evidence="5 6" key="1">
    <citation type="submission" date="2017-03" db="EMBL/GenBank/DDBJ databases">
        <title>Complete Genome Sequence of Salmonella Typhimurium baceriophage BSP22A.</title>
        <authorList>
            <person name="Bai J."/>
            <person name="Ryu S."/>
        </authorList>
    </citation>
    <scope>NUCLEOTIDE SEQUENCE [LARGE SCALE GENOMIC DNA]</scope>
</reference>